<comment type="subcellular location">
    <subcellularLocation>
        <location evidence="16">Cytoplasm</location>
    </subcellularLocation>
    <subcellularLocation>
        <location evidence="1 16">Cytoplasmic vesicle</location>
        <location evidence="1 16">COPII-coated vesicle membrane</location>
        <topology evidence="1 16">Peripheral membrane protein</topology>
        <orientation evidence="1 16">Cytoplasmic side</orientation>
    </subcellularLocation>
    <subcellularLocation>
        <location evidence="2 16">Endoplasmic reticulum membrane</location>
        <topology evidence="2 16">Peripheral membrane protein</topology>
        <orientation evidence="2 16">Cytoplasmic side</orientation>
    </subcellularLocation>
    <subcellularLocation>
        <location evidence="16">Golgi apparatus membrane</location>
        <topology evidence="16">Peripheral membrane protein</topology>
        <orientation evidence="16">Cytoplasmic side</orientation>
    </subcellularLocation>
</comment>
<dbReference type="GO" id="GO:0030127">
    <property type="term" value="C:COPII vesicle coat"/>
    <property type="evidence" value="ECO:0007669"/>
    <property type="project" value="InterPro"/>
</dbReference>
<dbReference type="FunFam" id="2.30.30.380:FF:000001">
    <property type="entry name" value="Protein transport protein SEC23"/>
    <property type="match status" value="1"/>
</dbReference>
<evidence type="ECO:0000256" key="7">
    <source>
        <dbReference type="ARBA" id="ARBA00022723"/>
    </source>
</evidence>
<keyword evidence="16" id="KW-0963">Cytoplasm</keyword>
<keyword evidence="7 16" id="KW-0479">Metal-binding</keyword>
<dbReference type="PANTHER" id="PTHR11141:SF0">
    <property type="entry name" value="PROTEIN TRANSPORT PROTEIN SEC23"/>
    <property type="match status" value="1"/>
</dbReference>
<dbReference type="SUPFAM" id="SSF81811">
    <property type="entry name" value="Helical domain of Sec23/24"/>
    <property type="match status" value="1"/>
</dbReference>
<evidence type="ECO:0000256" key="8">
    <source>
        <dbReference type="ARBA" id="ARBA00022824"/>
    </source>
</evidence>
<keyword evidence="12 16" id="KW-0333">Golgi apparatus</keyword>
<dbReference type="GO" id="GO:0006886">
    <property type="term" value="P:intracellular protein transport"/>
    <property type="evidence" value="ECO:0007669"/>
    <property type="project" value="InterPro"/>
</dbReference>
<dbReference type="InterPro" id="IPR029006">
    <property type="entry name" value="ADF-H/Gelsolin-like_dom_sf"/>
</dbReference>
<feature type="domain" description="Gelsolin-like" evidence="17">
    <location>
        <begin position="580"/>
        <end position="666"/>
    </location>
</feature>
<dbReference type="InterPro" id="IPR006896">
    <property type="entry name" value="Sec23/24_trunk_dom"/>
</dbReference>
<evidence type="ECO:0000256" key="3">
    <source>
        <dbReference type="ARBA" id="ARBA00009210"/>
    </source>
</evidence>
<evidence type="ECO:0000256" key="4">
    <source>
        <dbReference type="ARBA" id="ARBA00011845"/>
    </source>
</evidence>
<dbReference type="Gene3D" id="2.60.40.1670">
    <property type="entry name" value="beta-sandwich domain of Sec23/24"/>
    <property type="match status" value="1"/>
</dbReference>
<dbReference type="RefSeq" id="XP_013239117.1">
    <property type="nucleotide sequence ID" value="XM_013383663.1"/>
</dbReference>
<organism evidence="22 23">
    <name type="scientific">Mitosporidium daphniae</name>
    <dbReference type="NCBI Taxonomy" id="1485682"/>
    <lineage>
        <taxon>Eukaryota</taxon>
        <taxon>Fungi</taxon>
        <taxon>Fungi incertae sedis</taxon>
        <taxon>Microsporidia</taxon>
        <taxon>Mitosporidium</taxon>
    </lineage>
</organism>
<dbReference type="InterPro" id="IPR036465">
    <property type="entry name" value="vWFA_dom_sf"/>
</dbReference>
<accession>A0A098VY28</accession>
<feature type="domain" description="Sec23/Sec24 trunk" evidence="19">
    <location>
        <begin position="309"/>
        <end position="370"/>
    </location>
</feature>
<feature type="domain" description="Sec23/Sec24 beta-sandwich" evidence="21">
    <location>
        <begin position="382"/>
        <end position="452"/>
    </location>
</feature>
<evidence type="ECO:0000256" key="5">
    <source>
        <dbReference type="ARBA" id="ARBA00021212"/>
    </source>
</evidence>
<feature type="domain" description="Sec23/Sec24 helical" evidence="20">
    <location>
        <begin position="465"/>
        <end position="564"/>
    </location>
</feature>
<evidence type="ECO:0000256" key="10">
    <source>
        <dbReference type="ARBA" id="ARBA00022892"/>
    </source>
</evidence>
<evidence type="ECO:0000256" key="2">
    <source>
        <dbReference type="ARBA" id="ARBA00004397"/>
    </source>
</evidence>
<evidence type="ECO:0000256" key="14">
    <source>
        <dbReference type="ARBA" id="ARBA00023329"/>
    </source>
</evidence>
<keyword evidence="23" id="KW-1185">Reference proteome</keyword>
<dbReference type="PANTHER" id="PTHR11141">
    <property type="entry name" value="PROTEIN TRANSPORT PROTEIN SEC23"/>
    <property type="match status" value="1"/>
</dbReference>
<reference evidence="22 23" key="1">
    <citation type="submission" date="2014-04" db="EMBL/GenBank/DDBJ databases">
        <title>A new species of microsporidia sheds light on the evolution of extreme parasitism.</title>
        <authorList>
            <person name="Haag K.L."/>
            <person name="James T.Y."/>
            <person name="Larsson R."/>
            <person name="Schaer T.M."/>
            <person name="Refardt D."/>
            <person name="Pombert J.-F."/>
            <person name="Ebert D."/>
        </authorList>
    </citation>
    <scope>NUCLEOTIDE SEQUENCE [LARGE SCALE GENOMIC DNA]</scope>
    <source>
        <strain evidence="22 23">UGP3</strain>
        <tissue evidence="22">Spores</tissue>
    </source>
</reference>
<evidence type="ECO:0000256" key="6">
    <source>
        <dbReference type="ARBA" id="ARBA00022448"/>
    </source>
</evidence>
<keyword evidence="10 16" id="KW-0931">ER-Golgi transport</keyword>
<feature type="domain" description="Sec23/Sec24 trunk" evidence="19">
    <location>
        <begin position="132"/>
        <end position="281"/>
    </location>
</feature>
<evidence type="ECO:0000313" key="22">
    <source>
        <dbReference type="EMBL" id="KGG52681.1"/>
    </source>
</evidence>
<name>A0A098VY28_9MICR</name>
<evidence type="ECO:0000259" key="17">
    <source>
        <dbReference type="Pfam" id="PF00626"/>
    </source>
</evidence>
<dbReference type="InterPro" id="IPR006895">
    <property type="entry name" value="Znf_Sec23_Sec24"/>
</dbReference>
<dbReference type="InterPro" id="IPR036174">
    <property type="entry name" value="Znf_Sec23_Sec24_sf"/>
</dbReference>
<evidence type="ECO:0000259" key="18">
    <source>
        <dbReference type="Pfam" id="PF04810"/>
    </source>
</evidence>
<dbReference type="GeneID" id="25258436"/>
<dbReference type="GO" id="GO:0008270">
    <property type="term" value="F:zinc ion binding"/>
    <property type="evidence" value="ECO:0007669"/>
    <property type="project" value="InterPro"/>
</dbReference>
<comment type="subunit">
    <text evidence="4">The COPII coat is composed of at least 5 proteins: the SEC23/24 complex, the SEC13/31 complex, and the protein SAR1.</text>
</comment>
<dbReference type="InterPro" id="IPR012990">
    <property type="entry name" value="Beta-sandwich_Sec23_24"/>
</dbReference>
<keyword evidence="11 16" id="KW-0653">Protein transport</keyword>
<dbReference type="Gene3D" id="3.40.20.10">
    <property type="entry name" value="Severin"/>
    <property type="match status" value="1"/>
</dbReference>
<dbReference type="HOGENOM" id="CLU_008658_3_0_1"/>
<evidence type="ECO:0000256" key="12">
    <source>
        <dbReference type="ARBA" id="ARBA00023034"/>
    </source>
</evidence>
<dbReference type="Gene3D" id="1.20.120.730">
    <property type="entry name" value="Sec23/Sec24 helical domain"/>
    <property type="match status" value="1"/>
</dbReference>
<gene>
    <name evidence="22" type="ORF">DI09_144p50</name>
</gene>
<dbReference type="GO" id="GO:0000139">
    <property type="term" value="C:Golgi membrane"/>
    <property type="evidence" value="ECO:0007669"/>
    <property type="project" value="UniProtKB-SubCell"/>
</dbReference>
<dbReference type="Pfam" id="PF08033">
    <property type="entry name" value="Sec23_BS"/>
    <property type="match status" value="1"/>
</dbReference>
<evidence type="ECO:0000259" key="19">
    <source>
        <dbReference type="Pfam" id="PF04811"/>
    </source>
</evidence>
<dbReference type="Gene3D" id="3.40.50.410">
    <property type="entry name" value="von Willebrand factor, type A domain"/>
    <property type="match status" value="2"/>
</dbReference>
<sequence>MDFNSIEEVDGVRFSWNSWPNTKAEAAKLVVPIGCIFTPLKESTAVNEDGTSGGPLPHTLLPYEPVVCKSPCRAILNPYCQVDYRAKLWICPICLQRNTFPPHYAGISENSVPMELQPQSTSIEYIIPKPLPIPPVFLFVIDTCLDLEGIVGLKEALLRAITFIPSESLVYIHELSAIELPKSYVFKGTKEYPTKQLQEMLSLSSISASQYQNQQSAIGIKQQSPVSQSRFLVPIKSCINQLSMLIKNLKKDPWPVESDKRPLRSTGCALSVAVSLLEVVASCLTYSLLCLLLGREFYFSREAHAPLVPFYDSLTTRLTGFGHTVDIFGGCYDQIGLYELKNLANFSGGTIVVSDSFCSAIFKQSLYRLFERDSSNQFLKMAFNASMEIFMSKELKVCGLIGPAVSLQKKGTNVSEIEPSASGSRGYVQFATLFQHSSGQIRLSVTTICRTIVEPMNPYIKACFDQEAAAVLMAKLAVFKSENDGDGQDVLRWLDRMLIRLCQRVANFRRDDPNSFSLDTQFNIYPQFMFHLRRSPFLQVFNDSPDESAYVRHSLLREDTTNSLTMIQPTLVSYSLGAPPTPALLDSVSLNPDVILLLDSYFHIVIYYGENVAAWIKEGYPEQPEYAHLKAFIEAPKVESIELLKTRFPVPRYVVTSHGESQGRFLLSKLNPSTTYSGGSSSSGLSGFSGASGPFNPHQYHSQQSHPYGSYGQAQNPQIASPAIFTDDVSLQVFVDHLKKLAVGSASV</sequence>
<dbReference type="FunFam" id="3.40.20.10:FF:000041">
    <property type="entry name" value="Protein transport protein SEC23"/>
    <property type="match status" value="1"/>
</dbReference>
<keyword evidence="6 16" id="KW-0813">Transport</keyword>
<dbReference type="Pfam" id="PF04811">
    <property type="entry name" value="Sec23_trunk"/>
    <property type="match status" value="2"/>
</dbReference>
<dbReference type="Pfam" id="PF04815">
    <property type="entry name" value="Sec23_helical"/>
    <property type="match status" value="1"/>
</dbReference>
<keyword evidence="14 16" id="KW-0968">Cytoplasmic vesicle</keyword>
<protein>
    <recommendedName>
        <fullName evidence="5 16">Protein transport protein SEC23</fullName>
    </recommendedName>
</protein>
<evidence type="ECO:0000256" key="13">
    <source>
        <dbReference type="ARBA" id="ARBA00023136"/>
    </source>
</evidence>
<dbReference type="AlphaFoldDB" id="A0A098VY28"/>
<dbReference type="GO" id="GO:0005096">
    <property type="term" value="F:GTPase activator activity"/>
    <property type="evidence" value="ECO:0007669"/>
    <property type="project" value="TreeGrafter"/>
</dbReference>
<dbReference type="InterPro" id="IPR036175">
    <property type="entry name" value="Sec23/24_helical_dom_sf"/>
</dbReference>
<dbReference type="GO" id="GO:0070971">
    <property type="term" value="C:endoplasmic reticulum exit site"/>
    <property type="evidence" value="ECO:0007669"/>
    <property type="project" value="TreeGrafter"/>
</dbReference>
<dbReference type="GO" id="GO:0005789">
    <property type="term" value="C:endoplasmic reticulum membrane"/>
    <property type="evidence" value="ECO:0007669"/>
    <property type="project" value="UniProtKB-SubCell"/>
</dbReference>
<keyword evidence="8 16" id="KW-0256">Endoplasmic reticulum</keyword>
<evidence type="ECO:0000259" key="20">
    <source>
        <dbReference type="Pfam" id="PF04815"/>
    </source>
</evidence>
<dbReference type="GO" id="GO:0090110">
    <property type="term" value="P:COPII-coated vesicle cargo loading"/>
    <property type="evidence" value="ECO:0007669"/>
    <property type="project" value="TreeGrafter"/>
</dbReference>
<proteinExistence type="inferred from homology"/>
<dbReference type="Pfam" id="PF00626">
    <property type="entry name" value="Gelsolin"/>
    <property type="match status" value="1"/>
</dbReference>
<dbReference type="FunFam" id="1.20.120.730:FF:000005">
    <property type="entry name" value="Protein transport protein SEC23"/>
    <property type="match status" value="1"/>
</dbReference>
<evidence type="ECO:0000256" key="1">
    <source>
        <dbReference type="ARBA" id="ARBA00004299"/>
    </source>
</evidence>
<comment type="similarity">
    <text evidence="3 16">Belongs to the SEC23/SEC24 family. SEC23 subfamily.</text>
</comment>
<dbReference type="EMBL" id="JMKJ01000049">
    <property type="protein sequence ID" value="KGG52681.1"/>
    <property type="molecule type" value="Genomic_DNA"/>
</dbReference>
<keyword evidence="13 16" id="KW-0472">Membrane</keyword>
<dbReference type="SUPFAM" id="SSF81995">
    <property type="entry name" value="beta-sandwich domain of Sec23/24"/>
    <property type="match status" value="1"/>
</dbReference>
<evidence type="ECO:0000259" key="21">
    <source>
        <dbReference type="Pfam" id="PF08033"/>
    </source>
</evidence>
<dbReference type="Gene3D" id="2.30.30.380">
    <property type="entry name" value="Zn-finger domain of Sec23/24"/>
    <property type="match status" value="1"/>
</dbReference>
<dbReference type="Pfam" id="PF04810">
    <property type="entry name" value="zf-Sec23_Sec24"/>
    <property type="match status" value="1"/>
</dbReference>
<dbReference type="OrthoDB" id="10256289at2759"/>
<dbReference type="SUPFAM" id="SSF82919">
    <property type="entry name" value="Zn-finger domain of Sec23/24"/>
    <property type="match status" value="1"/>
</dbReference>
<dbReference type="InterPro" id="IPR007123">
    <property type="entry name" value="Gelsolin-like_dom"/>
</dbReference>
<dbReference type="VEuPathDB" id="MicrosporidiaDB:DI09_144p50"/>
<comment type="function">
    <text evidence="15 16">Component of the coat protein complex II (COPII) which promotes the formation of transport vesicles from the endoplasmic reticulum (ER). The coat has two main functions, the physical deformation of the endoplasmic reticulum membrane into vesicles and the selection of cargo molecules.</text>
</comment>
<dbReference type="SUPFAM" id="SSF53300">
    <property type="entry name" value="vWA-like"/>
    <property type="match status" value="1"/>
</dbReference>
<dbReference type="InterPro" id="IPR006900">
    <property type="entry name" value="Sec23/24_helical_dom"/>
</dbReference>
<feature type="domain" description="Zinc finger Sec23/Sec24-type" evidence="18">
    <location>
        <begin position="65"/>
        <end position="104"/>
    </location>
</feature>
<evidence type="ECO:0000256" key="15">
    <source>
        <dbReference type="ARBA" id="ARBA00025471"/>
    </source>
</evidence>
<keyword evidence="9 16" id="KW-0862">Zinc</keyword>
<evidence type="ECO:0000256" key="16">
    <source>
        <dbReference type="RuleBase" id="RU365030"/>
    </source>
</evidence>
<dbReference type="SUPFAM" id="SSF82754">
    <property type="entry name" value="C-terminal, gelsolin-like domain of Sec23/24"/>
    <property type="match status" value="1"/>
</dbReference>
<evidence type="ECO:0000313" key="23">
    <source>
        <dbReference type="Proteomes" id="UP000029725"/>
    </source>
</evidence>
<dbReference type="InterPro" id="IPR037364">
    <property type="entry name" value="Sec23"/>
</dbReference>
<evidence type="ECO:0000256" key="11">
    <source>
        <dbReference type="ARBA" id="ARBA00022927"/>
    </source>
</evidence>
<comment type="caution">
    <text evidence="22">The sequence shown here is derived from an EMBL/GenBank/DDBJ whole genome shotgun (WGS) entry which is preliminary data.</text>
</comment>
<dbReference type="Proteomes" id="UP000029725">
    <property type="component" value="Unassembled WGS sequence"/>
</dbReference>
<evidence type="ECO:0000256" key="9">
    <source>
        <dbReference type="ARBA" id="ARBA00022833"/>
    </source>
</evidence>
<dbReference type="InterPro" id="IPR036180">
    <property type="entry name" value="Gelsolin-like_dom_sf"/>
</dbReference>